<dbReference type="GeneID" id="7751013"/>
<accession>C1KFR8</accession>
<name>C1KFR8_9CAUD</name>
<dbReference type="Proteomes" id="UP000001878">
    <property type="component" value="Segment"/>
</dbReference>
<reference evidence="1 2" key="1">
    <citation type="journal article" date="2009" name="Gene">
        <title>Genome of a virulent bacteriophage Lb338-1 that lyses the probiotic Lactobacillus paracasei cheese strain.</title>
        <authorList>
            <person name="Alemayehu D."/>
            <person name="Ross R.P."/>
            <person name="O'Sullivan O."/>
            <person name="Coffey A."/>
            <person name="Stanton C."/>
            <person name="Fitzgerald G.F."/>
            <person name="McAuliffe O."/>
        </authorList>
    </citation>
    <scope>NUCLEOTIDE SEQUENCE [LARGE SCALE GENOMIC DNA]</scope>
    <source>
        <strain evidence="1">Lb338-1</strain>
    </source>
</reference>
<evidence type="ECO:0000313" key="2">
    <source>
        <dbReference type="Proteomes" id="UP000001878"/>
    </source>
</evidence>
<proteinExistence type="predicted"/>
<keyword evidence="2" id="KW-1185">Reference proteome</keyword>
<evidence type="ECO:0000313" key="1">
    <source>
        <dbReference type="EMBL" id="ACO37079.1"/>
    </source>
</evidence>
<gene>
    <name evidence="1" type="ORF">lb338_phage_158</name>
</gene>
<dbReference type="EMBL" id="FJ822135">
    <property type="protein sequence ID" value="ACO37079.1"/>
    <property type="molecule type" value="Genomic_DNA"/>
</dbReference>
<dbReference type="KEGG" id="vg:7751013"/>
<organism evidence="1 2">
    <name type="scientific">Lactobacillus phage Lb338-1</name>
    <dbReference type="NCBI Taxonomy" id="2892342"/>
    <lineage>
        <taxon>Viruses</taxon>
        <taxon>Duplodnaviria</taxon>
        <taxon>Heunggongvirae</taxon>
        <taxon>Uroviricota</taxon>
        <taxon>Caudoviricetes</taxon>
        <taxon>Herelleviridae</taxon>
        <taxon>Mooreparkvirus</taxon>
        <taxon>Mooreparkvirus Lb3381</taxon>
    </lineage>
</organism>
<dbReference type="RefSeq" id="YP_002790837.1">
    <property type="nucleotide sequence ID" value="NC_012530.1"/>
</dbReference>
<sequence length="114" mass="13032">MYTYQNVEVLLDSPRVLFHGDLYGSEPRNCDASYLWDIIRKHGIKSTNDFEKVLDGIKPSSEKGIGDSCTLIDILASSFKVESLLEGKMVHLYLDEELTRQAWEALRDTVDTLY</sequence>
<protein>
    <submittedName>
        <fullName evidence="1">Uncharacterized protein</fullName>
    </submittedName>
</protein>